<sequence length="391" mass="44344">MVDEKSYLLVGGLTYLGLNMADYLLKKDSNIKLTILDLIDKENYTYVTQIAQKFKPPKFSMYRGSGANAELVKKVLTEQQISIVLYNAWNSSAELAAQRSDHPDCFRQTLSTLTQFLEVLRHYKSLSKFILISSEEVYGKQKPRTETTATKPGTLKGAAISACEAVLHSYFISYRIPMNIVRLSPVVYGNVMDDIILKQIGYDDVERLIPWSMIHMEDALDGINDCLKSGKLGEVYNIGGQIDCPNGLDIRGFIQKRIKNEPTEQINSPASIMSSLKAESVLQWKAKFHFFKGIYPVSYKMHNICRDVVSEILMPRKILIYGTKKILQYCSHFITTKEFRQSGLSDRGEFIISKHPFDSQHADTSEIIEVSPSDIIYINALHPSEGYFTCN</sequence>
<feature type="domain" description="NAD(P)-binding" evidence="1">
    <location>
        <begin position="9"/>
        <end position="184"/>
    </location>
</feature>
<dbReference type="STRING" id="103827.A0A158RCL6"/>
<dbReference type="EMBL" id="UYYF01004567">
    <property type="protein sequence ID" value="VDN05501.1"/>
    <property type="molecule type" value="Genomic_DNA"/>
</dbReference>
<evidence type="ECO:0000313" key="3">
    <source>
        <dbReference type="Proteomes" id="UP000276776"/>
    </source>
</evidence>
<evidence type="ECO:0000313" key="4">
    <source>
        <dbReference type="WBParaSite" id="TCLT_0000800001-mRNA-1"/>
    </source>
</evidence>
<dbReference type="OMA" id="NACEMML"/>
<name>A0A158RCL6_THECL</name>
<dbReference type="Proteomes" id="UP000276776">
    <property type="component" value="Unassembled WGS sequence"/>
</dbReference>
<proteinExistence type="predicted"/>
<protein>
    <submittedName>
        <fullName evidence="4">NAD(P)-bd_dom domain-containing protein</fullName>
    </submittedName>
</protein>
<dbReference type="InterPro" id="IPR016040">
    <property type="entry name" value="NAD(P)-bd_dom"/>
</dbReference>
<evidence type="ECO:0000259" key="1">
    <source>
        <dbReference type="Pfam" id="PF16363"/>
    </source>
</evidence>
<organism evidence="4">
    <name type="scientific">Thelazia callipaeda</name>
    <name type="common">Oriental eyeworm</name>
    <name type="synonym">Parasitic nematode</name>
    <dbReference type="NCBI Taxonomy" id="103827"/>
    <lineage>
        <taxon>Eukaryota</taxon>
        <taxon>Metazoa</taxon>
        <taxon>Ecdysozoa</taxon>
        <taxon>Nematoda</taxon>
        <taxon>Chromadorea</taxon>
        <taxon>Rhabditida</taxon>
        <taxon>Spirurina</taxon>
        <taxon>Spiruromorpha</taxon>
        <taxon>Thelazioidea</taxon>
        <taxon>Thelaziidae</taxon>
        <taxon>Thelazia</taxon>
    </lineage>
</organism>
<keyword evidence="3" id="KW-1185">Reference proteome</keyword>
<dbReference type="InterPro" id="IPR036291">
    <property type="entry name" value="NAD(P)-bd_dom_sf"/>
</dbReference>
<gene>
    <name evidence="2" type="ORF">TCLT_LOCUS7989</name>
</gene>
<dbReference type="Gene3D" id="3.40.50.720">
    <property type="entry name" value="NAD(P)-binding Rossmann-like Domain"/>
    <property type="match status" value="1"/>
</dbReference>
<reference evidence="2 3" key="2">
    <citation type="submission" date="2018-11" db="EMBL/GenBank/DDBJ databases">
        <authorList>
            <consortium name="Pathogen Informatics"/>
        </authorList>
    </citation>
    <scope>NUCLEOTIDE SEQUENCE [LARGE SCALE GENOMIC DNA]</scope>
</reference>
<dbReference type="AlphaFoldDB" id="A0A158RCL6"/>
<dbReference type="PANTHER" id="PTHR43000">
    <property type="entry name" value="DTDP-D-GLUCOSE 4,6-DEHYDRATASE-RELATED"/>
    <property type="match status" value="1"/>
</dbReference>
<evidence type="ECO:0000313" key="2">
    <source>
        <dbReference type="EMBL" id="VDN05501.1"/>
    </source>
</evidence>
<accession>A0A158RCL6</accession>
<dbReference type="OrthoDB" id="16464at2759"/>
<dbReference type="WBParaSite" id="TCLT_0000800001-mRNA-1">
    <property type="protein sequence ID" value="TCLT_0000800001-mRNA-1"/>
    <property type="gene ID" value="TCLT_0000800001"/>
</dbReference>
<dbReference type="GO" id="GO:0003824">
    <property type="term" value="F:catalytic activity"/>
    <property type="evidence" value="ECO:0007669"/>
    <property type="project" value="UniProtKB-ARBA"/>
</dbReference>
<dbReference type="SUPFAM" id="SSF51735">
    <property type="entry name" value="NAD(P)-binding Rossmann-fold domains"/>
    <property type="match status" value="1"/>
</dbReference>
<reference evidence="4" key="1">
    <citation type="submission" date="2016-04" db="UniProtKB">
        <authorList>
            <consortium name="WormBaseParasite"/>
        </authorList>
    </citation>
    <scope>IDENTIFICATION</scope>
</reference>
<dbReference type="Pfam" id="PF16363">
    <property type="entry name" value="GDP_Man_Dehyd"/>
    <property type="match status" value="1"/>
</dbReference>